<protein>
    <submittedName>
        <fullName evidence="1">Uncharacterized protein</fullName>
    </submittedName>
</protein>
<reference evidence="1 2" key="1">
    <citation type="submission" date="2019-03" db="EMBL/GenBank/DDBJ databases">
        <authorList>
            <person name="Jensen L."/>
            <person name="Storgaard J."/>
            <person name="Sulaj E."/>
            <person name="Schramm A."/>
            <person name="Marshall I.P.G."/>
        </authorList>
    </citation>
    <scope>NUCLEOTIDE SEQUENCE [LARGE SCALE GENOMIC DNA]</scope>
    <source>
        <strain evidence="1 2">2017H2G3</strain>
    </source>
</reference>
<evidence type="ECO:0000313" key="1">
    <source>
        <dbReference type="EMBL" id="TCJ05506.1"/>
    </source>
</evidence>
<organism evidence="1 2">
    <name type="scientific">Cytobacillus praedii</name>
    <dbReference type="NCBI Taxonomy" id="1742358"/>
    <lineage>
        <taxon>Bacteria</taxon>
        <taxon>Bacillati</taxon>
        <taxon>Bacillota</taxon>
        <taxon>Bacilli</taxon>
        <taxon>Bacillales</taxon>
        <taxon>Bacillaceae</taxon>
        <taxon>Cytobacillus</taxon>
    </lineage>
</organism>
<proteinExistence type="predicted"/>
<keyword evidence="2" id="KW-1185">Reference proteome</keyword>
<accession>A0A4R1AYP7</accession>
<comment type="caution">
    <text evidence="1">The sequence shown here is derived from an EMBL/GenBank/DDBJ whole genome shotgun (WGS) entry which is preliminary data.</text>
</comment>
<name>A0A4R1AYP7_9BACI</name>
<sequence length="77" mass="8404">MNNFAPGWSAYGTRGEIRQHTTSHEDKRKLTGGAPIAYQTSGPLPTISSIVLIVSSLSKEPALLRLYEDDHGTCTFL</sequence>
<evidence type="ECO:0000313" key="2">
    <source>
        <dbReference type="Proteomes" id="UP000293846"/>
    </source>
</evidence>
<dbReference type="AlphaFoldDB" id="A0A4R1AYP7"/>
<gene>
    <name evidence="1" type="ORF">E0Y62_04985</name>
</gene>
<dbReference type="EMBL" id="SJTH01000004">
    <property type="protein sequence ID" value="TCJ05506.1"/>
    <property type="molecule type" value="Genomic_DNA"/>
</dbReference>
<dbReference type="RefSeq" id="WP_057764380.1">
    <property type="nucleotide sequence ID" value="NZ_CP183326.1"/>
</dbReference>
<dbReference type="Proteomes" id="UP000293846">
    <property type="component" value="Unassembled WGS sequence"/>
</dbReference>